<accession>A0ABD2V8L5</accession>
<reference evidence="2 3" key="1">
    <citation type="submission" date="2024-05" db="EMBL/GenBank/DDBJ databases">
        <title>De novo assembly of an allotetraploid wild potato.</title>
        <authorList>
            <person name="Hosaka A.J."/>
        </authorList>
    </citation>
    <scope>NUCLEOTIDE SEQUENCE [LARGE SCALE GENOMIC DNA]</scope>
    <source>
        <tissue evidence="2">Young leaves</tissue>
    </source>
</reference>
<feature type="transmembrane region" description="Helical" evidence="1">
    <location>
        <begin position="20"/>
        <end position="40"/>
    </location>
</feature>
<dbReference type="Proteomes" id="UP001627284">
    <property type="component" value="Unassembled WGS sequence"/>
</dbReference>
<feature type="non-terminal residue" evidence="2">
    <location>
        <position position="1"/>
    </location>
</feature>
<keyword evidence="1" id="KW-0472">Membrane</keyword>
<evidence type="ECO:0000313" key="2">
    <source>
        <dbReference type="EMBL" id="KAL3377509.1"/>
    </source>
</evidence>
<organism evidence="2 3">
    <name type="scientific">Solanum stoloniferum</name>
    <dbReference type="NCBI Taxonomy" id="62892"/>
    <lineage>
        <taxon>Eukaryota</taxon>
        <taxon>Viridiplantae</taxon>
        <taxon>Streptophyta</taxon>
        <taxon>Embryophyta</taxon>
        <taxon>Tracheophyta</taxon>
        <taxon>Spermatophyta</taxon>
        <taxon>Magnoliopsida</taxon>
        <taxon>eudicotyledons</taxon>
        <taxon>Gunneridae</taxon>
        <taxon>Pentapetalae</taxon>
        <taxon>asterids</taxon>
        <taxon>lamiids</taxon>
        <taxon>Solanales</taxon>
        <taxon>Solanaceae</taxon>
        <taxon>Solanoideae</taxon>
        <taxon>Solaneae</taxon>
        <taxon>Solanum</taxon>
    </lineage>
</organism>
<keyword evidence="1" id="KW-1133">Transmembrane helix</keyword>
<dbReference type="EMBL" id="JBJKTR010000002">
    <property type="protein sequence ID" value="KAL3377509.1"/>
    <property type="molecule type" value="Genomic_DNA"/>
</dbReference>
<comment type="caution">
    <text evidence="2">The sequence shown here is derived from an EMBL/GenBank/DDBJ whole genome shotgun (WGS) entry which is preliminary data.</text>
</comment>
<evidence type="ECO:0000313" key="3">
    <source>
        <dbReference type="Proteomes" id="UP001627284"/>
    </source>
</evidence>
<keyword evidence="3" id="KW-1185">Reference proteome</keyword>
<gene>
    <name evidence="2" type="ORF">AABB24_003753</name>
</gene>
<protein>
    <submittedName>
        <fullName evidence="2">Uncharacterized protein</fullName>
    </submittedName>
</protein>
<sequence length="103" mass="12176">YTMSNSPLQFSLIHQWYSCQIYLGKFFSFSVLLFCFPIYCTKMHQTVLLYFVSRGCTQRVLSKSGAKQKYELLWDTKEVLCNNDRLNVVISFLPANTIHFEVW</sequence>
<proteinExistence type="predicted"/>
<name>A0ABD2V8L5_9SOLN</name>
<keyword evidence="1" id="KW-0812">Transmembrane</keyword>
<evidence type="ECO:0000256" key="1">
    <source>
        <dbReference type="SAM" id="Phobius"/>
    </source>
</evidence>
<dbReference type="AlphaFoldDB" id="A0ABD2V8L5"/>